<dbReference type="EMBL" id="CAJNBJ010000018">
    <property type="protein sequence ID" value="CAE6786046.1"/>
    <property type="molecule type" value="Genomic_DNA"/>
</dbReference>
<proteinExistence type="predicted"/>
<feature type="chain" id="PRO_5047317237" description="DUF4292 domain-containing protein" evidence="1">
    <location>
        <begin position="28"/>
        <end position="282"/>
    </location>
</feature>
<dbReference type="RefSeq" id="WP_213043707.1">
    <property type="nucleotide sequence ID" value="NZ_CAJNBJ010000018.1"/>
</dbReference>
<sequence>MEYVKRARDFVCALLLCSLTVSGCALFGPSETVVLKQATAEQLTALLQEQAGEVRTIKGLFSAKITGGILPIGQRVQGTVFYQRPNAIRLRGFSAVGSEIFEFVQIEDQFKLRLPTMGREVTGRPSEADQLGKLTRPFQLSVWAMSGITGTQAVGPQEQVRVSEDGTRYRLDVLTAAGPNGAAPFVSRRIWFDRRNLLVVQEERLTPTGEIEATMQFDDYRAVGAAPELTPTSNGQSPAGEKRIMRPFAIRMTDGQGSGSLQVTFHELVPNEPIKPGELGRV</sequence>
<dbReference type="Proteomes" id="UP000675880">
    <property type="component" value="Unassembled WGS sequence"/>
</dbReference>
<protein>
    <recommendedName>
        <fullName evidence="4">DUF4292 domain-containing protein</fullName>
    </recommendedName>
</protein>
<keyword evidence="1" id="KW-0732">Signal</keyword>
<organism evidence="2 3">
    <name type="scientific">Nitrospira defluvii</name>
    <dbReference type="NCBI Taxonomy" id="330214"/>
    <lineage>
        <taxon>Bacteria</taxon>
        <taxon>Pseudomonadati</taxon>
        <taxon>Nitrospirota</taxon>
        <taxon>Nitrospiria</taxon>
        <taxon>Nitrospirales</taxon>
        <taxon>Nitrospiraceae</taxon>
        <taxon>Nitrospira</taxon>
    </lineage>
</organism>
<evidence type="ECO:0000313" key="3">
    <source>
        <dbReference type="Proteomes" id="UP000675880"/>
    </source>
</evidence>
<evidence type="ECO:0008006" key="4">
    <source>
        <dbReference type="Google" id="ProtNLM"/>
    </source>
</evidence>
<feature type="signal peptide" evidence="1">
    <location>
        <begin position="1"/>
        <end position="27"/>
    </location>
</feature>
<gene>
    <name evidence="2" type="ORF">NSPZN2_50113</name>
</gene>
<keyword evidence="3" id="KW-1185">Reference proteome</keyword>
<name>A0ABN7M6N2_9BACT</name>
<accession>A0ABN7M6N2</accession>
<evidence type="ECO:0000313" key="2">
    <source>
        <dbReference type="EMBL" id="CAE6786046.1"/>
    </source>
</evidence>
<reference evidence="2 3" key="1">
    <citation type="submission" date="2021-02" db="EMBL/GenBank/DDBJ databases">
        <authorList>
            <person name="Han P."/>
        </authorList>
    </citation>
    <scope>NUCLEOTIDE SEQUENCE [LARGE SCALE GENOMIC DNA]</scope>
    <source>
        <strain evidence="2">Candidatus Nitrospira sp. ZN2</strain>
    </source>
</reference>
<dbReference type="PROSITE" id="PS51257">
    <property type="entry name" value="PROKAR_LIPOPROTEIN"/>
    <property type="match status" value="1"/>
</dbReference>
<evidence type="ECO:0000256" key="1">
    <source>
        <dbReference type="SAM" id="SignalP"/>
    </source>
</evidence>
<comment type="caution">
    <text evidence="2">The sequence shown here is derived from an EMBL/GenBank/DDBJ whole genome shotgun (WGS) entry which is preliminary data.</text>
</comment>